<organism evidence="15 16">
    <name type="scientific">Meleagris gallopavo</name>
    <name type="common">Wild turkey</name>
    <dbReference type="NCBI Taxonomy" id="9103"/>
    <lineage>
        <taxon>Eukaryota</taxon>
        <taxon>Metazoa</taxon>
        <taxon>Chordata</taxon>
        <taxon>Craniata</taxon>
        <taxon>Vertebrata</taxon>
        <taxon>Euteleostomi</taxon>
        <taxon>Archelosauria</taxon>
        <taxon>Archosauria</taxon>
        <taxon>Dinosauria</taxon>
        <taxon>Saurischia</taxon>
        <taxon>Theropoda</taxon>
        <taxon>Coelurosauria</taxon>
        <taxon>Aves</taxon>
        <taxon>Neognathae</taxon>
        <taxon>Galloanserae</taxon>
        <taxon>Galliformes</taxon>
        <taxon>Phasianidae</taxon>
        <taxon>Meleagridinae</taxon>
        <taxon>Meleagris</taxon>
    </lineage>
</organism>
<keyword evidence="13" id="KW-0443">Lipid metabolism</keyword>
<evidence type="ECO:0000256" key="4">
    <source>
        <dbReference type="ARBA" id="ARBA00004184"/>
    </source>
</evidence>
<evidence type="ECO:0000256" key="3">
    <source>
        <dbReference type="ARBA" id="ARBA00001974"/>
    </source>
</evidence>
<evidence type="ECO:0000256" key="14">
    <source>
        <dbReference type="ARBA" id="ARBA00023136"/>
    </source>
</evidence>
<keyword evidence="16" id="KW-1185">Reference proteome</keyword>
<keyword evidence="7" id="KW-0732">Signal</keyword>
<evidence type="ECO:0000313" key="15">
    <source>
        <dbReference type="Ensembl" id="ENSMGAP00000030804.1"/>
    </source>
</evidence>
<dbReference type="PANTHER" id="PTHR46091:SF1">
    <property type="entry name" value="ALL-TRANS-RETINOL 13,14-REDUCTASE"/>
    <property type="match status" value="1"/>
</dbReference>
<comment type="cofactor">
    <cofactor evidence="1">
        <name>NAD(+)</name>
        <dbReference type="ChEBI" id="CHEBI:57540"/>
    </cofactor>
</comment>
<evidence type="ECO:0000256" key="9">
    <source>
        <dbReference type="ARBA" id="ARBA00022827"/>
    </source>
</evidence>
<keyword evidence="11" id="KW-0560">Oxidoreductase</keyword>
<evidence type="ECO:0000256" key="6">
    <source>
        <dbReference type="ARBA" id="ARBA00022630"/>
    </source>
</evidence>
<evidence type="ECO:0000256" key="2">
    <source>
        <dbReference type="ARBA" id="ARBA00001937"/>
    </source>
</evidence>
<dbReference type="Proteomes" id="UP000001645">
    <property type="component" value="Unplaced"/>
</dbReference>
<gene>
    <name evidence="15" type="primary">RETSAT</name>
</gene>
<keyword evidence="8" id="KW-0256">Endoplasmic reticulum</keyword>
<dbReference type="Ensembl" id="ENSMGAT00000025475.1">
    <property type="protein sequence ID" value="ENSMGAP00000030804.1"/>
    <property type="gene ID" value="ENSMGAG00000005378.3"/>
</dbReference>
<reference evidence="15" key="2">
    <citation type="submission" date="2025-08" db="UniProtKB">
        <authorList>
            <consortium name="Ensembl"/>
        </authorList>
    </citation>
    <scope>IDENTIFICATION</scope>
</reference>
<evidence type="ECO:0000256" key="5">
    <source>
        <dbReference type="ARBA" id="ARBA00004586"/>
    </source>
</evidence>
<evidence type="ECO:0000313" key="16">
    <source>
        <dbReference type="Proteomes" id="UP000001645"/>
    </source>
</evidence>
<dbReference type="GO" id="GO:0051786">
    <property type="term" value="F:all-trans-retinol 13,14-reductase activity"/>
    <property type="evidence" value="ECO:0007669"/>
    <property type="project" value="TreeGrafter"/>
</dbReference>
<protein>
    <submittedName>
        <fullName evidence="15">Retinol saturase</fullName>
    </submittedName>
</protein>
<keyword evidence="6" id="KW-0285">Flavoprotein</keyword>
<proteinExistence type="predicted"/>
<keyword evidence="14" id="KW-0472">Membrane</keyword>
<evidence type="ECO:0000256" key="11">
    <source>
        <dbReference type="ARBA" id="ARBA00023002"/>
    </source>
</evidence>
<keyword evidence="12" id="KW-0520">NAD</keyword>
<sequence>NPTPNLHLSTECGATTAAPVTRRPPTSPCCLSPARLPKTPRGRCGTQVEYVSGGTPLTNQHYIASPRGEFYGMDHDMARTQIEAIATARPQTAVPNLYLTGQDVALCGFAGALQGAFLCTSAILKRNIYLDAMQLWNRVQGSNGKKKI</sequence>
<dbReference type="AlphaFoldDB" id="A0A803YGA7"/>
<dbReference type="InterPro" id="IPR052206">
    <property type="entry name" value="Retinol_saturase"/>
</dbReference>
<evidence type="ECO:0000256" key="1">
    <source>
        <dbReference type="ARBA" id="ARBA00001911"/>
    </source>
</evidence>
<evidence type="ECO:0000256" key="7">
    <source>
        <dbReference type="ARBA" id="ARBA00022729"/>
    </source>
</evidence>
<comment type="cofactor">
    <cofactor evidence="2">
        <name>NADP(+)</name>
        <dbReference type="ChEBI" id="CHEBI:58349"/>
    </cofactor>
</comment>
<evidence type="ECO:0000256" key="12">
    <source>
        <dbReference type="ARBA" id="ARBA00023027"/>
    </source>
</evidence>
<keyword evidence="10" id="KW-0521">NADP</keyword>
<reference evidence="15" key="3">
    <citation type="submission" date="2025-09" db="UniProtKB">
        <authorList>
            <consortium name="Ensembl"/>
        </authorList>
    </citation>
    <scope>IDENTIFICATION</scope>
</reference>
<dbReference type="GeneTree" id="ENSGT00390000017613"/>
<accession>A0A803YGA7</accession>
<dbReference type="PANTHER" id="PTHR46091">
    <property type="entry name" value="BLR7054 PROTEIN"/>
    <property type="match status" value="1"/>
</dbReference>
<evidence type="ECO:0000256" key="10">
    <source>
        <dbReference type="ARBA" id="ARBA00022857"/>
    </source>
</evidence>
<evidence type="ECO:0000256" key="8">
    <source>
        <dbReference type="ARBA" id="ARBA00022824"/>
    </source>
</evidence>
<comment type="subcellular location">
    <subcellularLocation>
        <location evidence="4">Endomembrane system</location>
        <topology evidence="4">Peripheral membrane protein</topology>
    </subcellularLocation>
    <subcellularLocation>
        <location evidence="5">Endoplasmic reticulum membrane</location>
    </subcellularLocation>
</comment>
<dbReference type="Bgee" id="ENSMGAG00000005378">
    <property type="expression patterns" value="Expressed in duodenum and 17 other cell types or tissues"/>
</dbReference>
<evidence type="ECO:0000256" key="13">
    <source>
        <dbReference type="ARBA" id="ARBA00023098"/>
    </source>
</evidence>
<name>A0A803YGA7_MELGA</name>
<dbReference type="GO" id="GO:0005789">
    <property type="term" value="C:endoplasmic reticulum membrane"/>
    <property type="evidence" value="ECO:0007669"/>
    <property type="project" value="UniProtKB-SubCell"/>
</dbReference>
<reference evidence="15" key="1">
    <citation type="journal article" date="2010" name="PLoS Biol.">
        <title>Multi-platform next-generation sequencing of the domestic turkey (Meleagris gallopavo): genome assembly and analysis.</title>
        <authorList>
            <person name="Dalloul R.A."/>
            <person name="Long J.A."/>
            <person name="Zimin A.V."/>
            <person name="Aslam L."/>
            <person name="Beal K."/>
            <person name="Blomberg L.A."/>
            <person name="Bouffard P."/>
            <person name="Burt D.W."/>
            <person name="Crasta O."/>
            <person name="Crooijmans R.P."/>
            <person name="Cooper K."/>
            <person name="Coulombe R.A."/>
            <person name="De S."/>
            <person name="Delany M.E."/>
            <person name="Dodgson J.B."/>
            <person name="Dong J.J."/>
            <person name="Evans C."/>
            <person name="Frederickson K.M."/>
            <person name="Flicek P."/>
            <person name="Florea L."/>
            <person name="Folkerts O."/>
            <person name="Groenen M.A."/>
            <person name="Harkins T.T."/>
            <person name="Herrero J."/>
            <person name="Hoffmann S."/>
            <person name="Megens H.J."/>
            <person name="Jiang A."/>
            <person name="de Jong P."/>
            <person name="Kaiser P."/>
            <person name="Kim H."/>
            <person name="Kim K.W."/>
            <person name="Kim S."/>
            <person name="Langenberger D."/>
            <person name="Lee M.K."/>
            <person name="Lee T."/>
            <person name="Mane S."/>
            <person name="Marcais G."/>
            <person name="Marz M."/>
            <person name="McElroy A.P."/>
            <person name="Modise T."/>
            <person name="Nefedov M."/>
            <person name="Notredame C."/>
            <person name="Paton I.R."/>
            <person name="Payne W.S."/>
            <person name="Pertea G."/>
            <person name="Prickett D."/>
            <person name="Puiu D."/>
            <person name="Qioa D."/>
            <person name="Raineri E."/>
            <person name="Ruffier M."/>
            <person name="Salzberg S.L."/>
            <person name="Schatz M.C."/>
            <person name="Scheuring C."/>
            <person name="Schmidt C.J."/>
            <person name="Schroeder S."/>
            <person name="Searle S.M."/>
            <person name="Smith E.J."/>
            <person name="Smith J."/>
            <person name="Sonstegard T.S."/>
            <person name="Stadler P.F."/>
            <person name="Tafer H."/>
            <person name="Tu Z.J."/>
            <person name="Van Tassell C.P."/>
            <person name="Vilella A.J."/>
            <person name="Williams K.P."/>
            <person name="Yorke J.A."/>
            <person name="Zhang L."/>
            <person name="Zhang H.B."/>
            <person name="Zhang X."/>
            <person name="Zhang Y."/>
            <person name="Reed K.M."/>
        </authorList>
    </citation>
    <scope>NUCLEOTIDE SEQUENCE [LARGE SCALE GENOMIC DNA]</scope>
</reference>
<comment type="cofactor">
    <cofactor evidence="3">
        <name>FAD</name>
        <dbReference type="ChEBI" id="CHEBI:57692"/>
    </cofactor>
</comment>
<keyword evidence="9" id="KW-0274">FAD</keyword>